<feature type="region of interest" description="Disordered" evidence="2">
    <location>
        <begin position="160"/>
        <end position="182"/>
    </location>
</feature>
<dbReference type="SUPFAM" id="SSF56349">
    <property type="entry name" value="DNA breaking-rejoining enzymes"/>
    <property type="match status" value="1"/>
</dbReference>
<accession>A0A401X6Q6</accession>
<dbReference type="RefSeq" id="WP_124297528.1">
    <property type="nucleotide sequence ID" value="NZ_BDEV01000112.1"/>
</dbReference>
<gene>
    <name evidence="3" type="ORF">NBRC3278_2664</name>
</gene>
<evidence type="ECO:0000256" key="1">
    <source>
        <dbReference type="ARBA" id="ARBA00023172"/>
    </source>
</evidence>
<name>A0A401X6Q6_ACEPA</name>
<keyword evidence="4" id="KW-1185">Reference proteome</keyword>
<dbReference type="InterPro" id="IPR011010">
    <property type="entry name" value="DNA_brk_join_enz"/>
</dbReference>
<evidence type="ECO:0000256" key="2">
    <source>
        <dbReference type="SAM" id="MobiDB-lite"/>
    </source>
</evidence>
<dbReference type="GO" id="GO:0006310">
    <property type="term" value="P:DNA recombination"/>
    <property type="evidence" value="ECO:0007669"/>
    <property type="project" value="UniProtKB-KW"/>
</dbReference>
<dbReference type="GO" id="GO:0003677">
    <property type="term" value="F:DNA binding"/>
    <property type="evidence" value="ECO:0007669"/>
    <property type="project" value="InterPro"/>
</dbReference>
<evidence type="ECO:0000313" key="4">
    <source>
        <dbReference type="Proteomes" id="UP000287385"/>
    </source>
</evidence>
<dbReference type="GO" id="GO:0015074">
    <property type="term" value="P:DNA integration"/>
    <property type="evidence" value="ECO:0007669"/>
    <property type="project" value="InterPro"/>
</dbReference>
<comment type="caution">
    <text evidence="3">The sequence shown here is derived from an EMBL/GenBank/DDBJ whole genome shotgun (WGS) entry which is preliminary data.</text>
</comment>
<evidence type="ECO:0000313" key="3">
    <source>
        <dbReference type="EMBL" id="GCD63571.1"/>
    </source>
</evidence>
<dbReference type="Proteomes" id="UP000287385">
    <property type="component" value="Unassembled WGS sequence"/>
</dbReference>
<feature type="compositionally biased region" description="Low complexity" evidence="2">
    <location>
        <begin position="238"/>
        <end position="247"/>
    </location>
</feature>
<dbReference type="Gene3D" id="1.10.443.10">
    <property type="entry name" value="Intergrase catalytic core"/>
    <property type="match status" value="1"/>
</dbReference>
<dbReference type="AlphaFoldDB" id="A0A401X6Q6"/>
<dbReference type="GeneID" id="66349894"/>
<sequence length="442" mass="50061">MSYKTDPINPLQAGHDKLERHISDHDRTIRKQLKDELLSSDGAVRPTEGSIPALSSPEYEKTTGQKKFINPETLADYRRRTLSKIDTYKVENCIPLPTPLELIDPVDFTLWMMAGKKELLSASWRVYRCALQYFLQEWPHDNTHKALQIIASDIHNRVHNVGEKNSTRKKRDGTEKTSAASPKRVPYKDYETLITYLRRASRSRMANTTADFFAAGIMTALRPDEWKMTEVCVVQSPSSQPIQQPLPQHTPPPASKSGRNHKVWLLVMSAKTTNNRGNGIVRTLDITNFSDAQINLIQRASETGRSYQERGEFKRLKNQISNVLEYAVKVLWPDTSAGEGKKISKKNYSLYCARHQAIANWKMAGIPETEISAMVGHGNAETAEENYARRAVGWSGKKRFPLPHGVPEEIASVEKRIGYHQAMAMRRRHAFMPSNNVGGPKL</sequence>
<protein>
    <recommendedName>
        <fullName evidence="5">Tyr recombinase domain-containing protein</fullName>
    </recommendedName>
</protein>
<reference evidence="3 4" key="1">
    <citation type="submission" date="2016-06" db="EMBL/GenBank/DDBJ databases">
        <title>Acetobacter pasteurianus NBRC 3278 whole genome sequencing project.</title>
        <authorList>
            <person name="Matsutani M."/>
            <person name="Shiwa Y."/>
            <person name="Okamoto-Kainuma A."/>
            <person name="Ishikawa M."/>
            <person name="Koizumi Y."/>
            <person name="Yoshikawa H."/>
            <person name="Yakushi T."/>
            <person name="Matsushita K."/>
        </authorList>
    </citation>
    <scope>NUCLEOTIDE SEQUENCE [LARGE SCALE GENOMIC DNA]</scope>
    <source>
        <strain evidence="3 4">NBRC 3278</strain>
    </source>
</reference>
<proteinExistence type="predicted"/>
<feature type="region of interest" description="Disordered" evidence="2">
    <location>
        <begin position="41"/>
        <end position="63"/>
    </location>
</feature>
<dbReference type="EMBL" id="BDEV01000112">
    <property type="protein sequence ID" value="GCD63571.1"/>
    <property type="molecule type" value="Genomic_DNA"/>
</dbReference>
<organism evidence="3 4">
    <name type="scientific">Acetobacter pasteurianus NBRC 3278</name>
    <dbReference type="NCBI Taxonomy" id="1226660"/>
    <lineage>
        <taxon>Bacteria</taxon>
        <taxon>Pseudomonadati</taxon>
        <taxon>Pseudomonadota</taxon>
        <taxon>Alphaproteobacteria</taxon>
        <taxon>Acetobacterales</taxon>
        <taxon>Acetobacteraceae</taxon>
        <taxon>Acetobacter</taxon>
    </lineage>
</organism>
<evidence type="ECO:0008006" key="5">
    <source>
        <dbReference type="Google" id="ProtNLM"/>
    </source>
</evidence>
<feature type="region of interest" description="Disordered" evidence="2">
    <location>
        <begin position="238"/>
        <end position="258"/>
    </location>
</feature>
<keyword evidence="1" id="KW-0233">DNA recombination</keyword>
<dbReference type="InterPro" id="IPR013762">
    <property type="entry name" value="Integrase-like_cat_sf"/>
</dbReference>